<dbReference type="PANTHER" id="PTHR35789">
    <property type="entry name" value="SPORE GERMINATION PROTEIN B3"/>
    <property type="match status" value="1"/>
</dbReference>
<comment type="caution">
    <text evidence="10">The sequence shown here is derived from an EMBL/GenBank/DDBJ whole genome shotgun (WGS) entry which is preliminary data.</text>
</comment>
<keyword evidence="5" id="KW-0472">Membrane</keyword>
<evidence type="ECO:0000313" key="11">
    <source>
        <dbReference type="Proteomes" id="UP000076268"/>
    </source>
</evidence>
<name>A0A154BVX3_ANASB</name>
<reference evidence="10 11" key="1">
    <citation type="submission" date="2016-02" db="EMBL/GenBank/DDBJ databases">
        <title>Anaerosporomusa subterraneum gen. nov., sp. nov., a spore-forming obligate anaerobe isolated from saprolite.</title>
        <authorList>
            <person name="Choi J.K."/>
            <person name="Shah M."/>
            <person name="Yee N."/>
        </authorList>
    </citation>
    <scope>NUCLEOTIDE SEQUENCE [LARGE SCALE GENOMIC DNA]</scope>
    <source>
        <strain evidence="10 11">RU4</strain>
    </source>
</reference>
<dbReference type="RefSeq" id="WP_066236750.1">
    <property type="nucleotide sequence ID" value="NZ_LSGP01000001.1"/>
</dbReference>
<dbReference type="Pfam" id="PF05504">
    <property type="entry name" value="Spore_GerAC"/>
    <property type="match status" value="1"/>
</dbReference>
<dbReference type="Gene3D" id="3.30.300.210">
    <property type="entry name" value="Nutrient germinant receptor protein C, domain 3"/>
    <property type="match status" value="1"/>
</dbReference>
<dbReference type="InterPro" id="IPR008844">
    <property type="entry name" value="Spore_GerAC-like"/>
</dbReference>
<evidence type="ECO:0000256" key="1">
    <source>
        <dbReference type="ARBA" id="ARBA00004635"/>
    </source>
</evidence>
<dbReference type="InterPro" id="IPR057336">
    <property type="entry name" value="GerAC_N"/>
</dbReference>
<evidence type="ECO:0000256" key="6">
    <source>
        <dbReference type="ARBA" id="ARBA00023139"/>
    </source>
</evidence>
<comment type="similarity">
    <text evidence="2">Belongs to the GerABKC lipoprotein family.</text>
</comment>
<feature type="domain" description="Spore germination protein N-terminal" evidence="9">
    <location>
        <begin position="29"/>
        <end position="220"/>
    </location>
</feature>
<keyword evidence="11" id="KW-1185">Reference proteome</keyword>
<dbReference type="PANTHER" id="PTHR35789:SF1">
    <property type="entry name" value="SPORE GERMINATION PROTEIN B3"/>
    <property type="match status" value="1"/>
</dbReference>
<dbReference type="Pfam" id="PF25198">
    <property type="entry name" value="Spore_GerAC_N"/>
    <property type="match status" value="1"/>
</dbReference>
<dbReference type="InterPro" id="IPR038501">
    <property type="entry name" value="Spore_GerAC_C_sf"/>
</dbReference>
<evidence type="ECO:0000259" key="8">
    <source>
        <dbReference type="Pfam" id="PF05504"/>
    </source>
</evidence>
<evidence type="ECO:0000256" key="7">
    <source>
        <dbReference type="ARBA" id="ARBA00023288"/>
    </source>
</evidence>
<evidence type="ECO:0000313" key="10">
    <source>
        <dbReference type="EMBL" id="KYZ78092.1"/>
    </source>
</evidence>
<dbReference type="InterPro" id="IPR046953">
    <property type="entry name" value="Spore_GerAC-like_C"/>
</dbReference>
<dbReference type="GO" id="GO:0016020">
    <property type="term" value="C:membrane"/>
    <property type="evidence" value="ECO:0007669"/>
    <property type="project" value="UniProtKB-SubCell"/>
</dbReference>
<evidence type="ECO:0000256" key="3">
    <source>
        <dbReference type="ARBA" id="ARBA00022544"/>
    </source>
</evidence>
<dbReference type="Proteomes" id="UP000076268">
    <property type="component" value="Unassembled WGS sequence"/>
</dbReference>
<dbReference type="PROSITE" id="PS51257">
    <property type="entry name" value="PROKAR_LIPOPROTEIN"/>
    <property type="match status" value="1"/>
</dbReference>
<evidence type="ECO:0000256" key="2">
    <source>
        <dbReference type="ARBA" id="ARBA00007886"/>
    </source>
</evidence>
<keyword evidence="4" id="KW-0732">Signal</keyword>
<keyword evidence="6" id="KW-0564">Palmitate</keyword>
<evidence type="ECO:0000256" key="4">
    <source>
        <dbReference type="ARBA" id="ARBA00022729"/>
    </source>
</evidence>
<evidence type="ECO:0000259" key="9">
    <source>
        <dbReference type="Pfam" id="PF25198"/>
    </source>
</evidence>
<comment type="subcellular location">
    <subcellularLocation>
        <location evidence="1">Membrane</location>
        <topology evidence="1">Lipid-anchor</topology>
    </subcellularLocation>
</comment>
<sequence length="402" mass="45232">MLKFLFFHKSSILISLLLVCCLLTAGCWDRKEIETRGFVLGMAIDMAQSEPEDKPDILKAAQAAGARKYKASFEMRKFLSKSSGGTKPGTGEQESLVYAAEGESLFAIVRAVNTQYPAGLFFEDNQLLVFSEAVARDGIADITDFLDRDPEFRRRARVFVTPGRAEDLFKSKTKSGELISTYIARITRNEKKSPTFATMIEVGLISKKIHNNQSFAVPLILAESDNVKAIGAALFNREFKMVGTLSELETVGTKILHRKLSQGITVTPNPANPDKIAVFELFESNIKVEPYLEQGELWFELEAKFIGSLAENQVPKQNPHESGFLTALEESLAEEFSRQARIAYTKLQENKTDVVELGFLVHKKYPEYWKTVKKRWDEELFPIVPLKDVKIKVVIRSTSMTL</sequence>
<evidence type="ECO:0000256" key="5">
    <source>
        <dbReference type="ARBA" id="ARBA00023136"/>
    </source>
</evidence>
<dbReference type="AlphaFoldDB" id="A0A154BVX3"/>
<dbReference type="NCBIfam" id="TIGR02887">
    <property type="entry name" value="spore_ger_x_C"/>
    <property type="match status" value="1"/>
</dbReference>
<gene>
    <name evidence="10" type="ORF">AXX12_00670</name>
</gene>
<dbReference type="STRING" id="1794912.AXX12_00670"/>
<feature type="domain" description="Spore germination GerAC-like C-terminal" evidence="8">
    <location>
        <begin position="231"/>
        <end position="398"/>
    </location>
</feature>
<dbReference type="OrthoDB" id="9816067at2"/>
<protein>
    <submittedName>
        <fullName evidence="10">Uncharacterized protein</fullName>
    </submittedName>
</protein>
<keyword evidence="3" id="KW-0309">Germination</keyword>
<dbReference type="EMBL" id="LSGP01000001">
    <property type="protein sequence ID" value="KYZ78092.1"/>
    <property type="molecule type" value="Genomic_DNA"/>
</dbReference>
<organism evidence="10 11">
    <name type="scientific">Anaerosporomusa subterranea</name>
    <dbReference type="NCBI Taxonomy" id="1794912"/>
    <lineage>
        <taxon>Bacteria</taxon>
        <taxon>Bacillati</taxon>
        <taxon>Bacillota</taxon>
        <taxon>Negativicutes</taxon>
        <taxon>Acetonemataceae</taxon>
        <taxon>Anaerosporomusa</taxon>
    </lineage>
</organism>
<keyword evidence="7" id="KW-0449">Lipoprotein</keyword>
<dbReference type="GO" id="GO:0009847">
    <property type="term" value="P:spore germination"/>
    <property type="evidence" value="ECO:0007669"/>
    <property type="project" value="InterPro"/>
</dbReference>
<accession>A0A154BVX3</accession>
<proteinExistence type="inferred from homology"/>